<protein>
    <submittedName>
        <fullName evidence="2">Uncharacterized protein</fullName>
    </submittedName>
</protein>
<dbReference type="Proteomes" id="UP000030949">
    <property type="component" value="Unassembled WGS sequence"/>
</dbReference>
<dbReference type="EMBL" id="JQGJ01000016">
    <property type="protein sequence ID" value="KHK62644.1"/>
    <property type="molecule type" value="Genomic_DNA"/>
</dbReference>
<keyword evidence="1" id="KW-0472">Membrane</keyword>
<dbReference type="AlphaFoldDB" id="A0A0B1YUU6"/>
<organism evidence="2 3">
    <name type="scientific">Pseudomonas frederiksbergensis</name>
    <dbReference type="NCBI Taxonomy" id="104087"/>
    <lineage>
        <taxon>Bacteria</taxon>
        <taxon>Pseudomonadati</taxon>
        <taxon>Pseudomonadota</taxon>
        <taxon>Gammaproteobacteria</taxon>
        <taxon>Pseudomonadales</taxon>
        <taxon>Pseudomonadaceae</taxon>
        <taxon>Pseudomonas</taxon>
    </lineage>
</organism>
<keyword evidence="1" id="KW-1133">Transmembrane helix</keyword>
<proteinExistence type="predicted"/>
<reference evidence="3" key="1">
    <citation type="submission" date="2015-03" db="EMBL/GenBank/DDBJ databases">
        <title>Pseudomonas frederiksbergensis hydrocarbon degrader.</title>
        <authorList>
            <person name="Brown L.M."/>
            <person name="Ruiz O.N."/>
            <person name="Mueller S."/>
            <person name="Gunasekera T.S."/>
        </authorList>
    </citation>
    <scope>NUCLEOTIDE SEQUENCE [LARGE SCALE GENOMIC DNA]</scope>
    <source>
        <strain evidence="3">SI8</strain>
    </source>
</reference>
<evidence type="ECO:0000313" key="2">
    <source>
        <dbReference type="EMBL" id="KHK62644.1"/>
    </source>
</evidence>
<evidence type="ECO:0000256" key="1">
    <source>
        <dbReference type="SAM" id="Phobius"/>
    </source>
</evidence>
<comment type="caution">
    <text evidence="2">The sequence shown here is derived from an EMBL/GenBank/DDBJ whole genome shotgun (WGS) entry which is preliminary data.</text>
</comment>
<gene>
    <name evidence="2" type="ORF">JZ00_21790</name>
</gene>
<feature type="transmembrane region" description="Helical" evidence="1">
    <location>
        <begin position="35"/>
        <end position="58"/>
    </location>
</feature>
<accession>A0A0B1YUU6</accession>
<evidence type="ECO:0000313" key="3">
    <source>
        <dbReference type="Proteomes" id="UP000030949"/>
    </source>
</evidence>
<name>A0A0B1YUU6_9PSED</name>
<keyword evidence="1" id="KW-0812">Transmembrane</keyword>
<sequence length="61" mass="6849">MSIPRDYQASFEQRHQEVEALAEEMRRPAPTTIRVTLLPFSIGAAFALIVFTVVAFVAKQV</sequence>